<feature type="coiled-coil region" evidence="1">
    <location>
        <begin position="192"/>
        <end position="219"/>
    </location>
</feature>
<dbReference type="AlphaFoldDB" id="A0AA38C1L6"/>
<dbReference type="EMBL" id="JAHRHJ020003813">
    <property type="protein sequence ID" value="KAH9288214.1"/>
    <property type="molecule type" value="Genomic_DNA"/>
</dbReference>
<evidence type="ECO:0000313" key="2">
    <source>
        <dbReference type="EMBL" id="KAH9288214.1"/>
    </source>
</evidence>
<feature type="non-terminal residue" evidence="2">
    <location>
        <position position="1"/>
    </location>
</feature>
<comment type="caution">
    <text evidence="2">The sequence shown here is derived from an EMBL/GenBank/DDBJ whole genome shotgun (WGS) entry which is preliminary data.</text>
</comment>
<keyword evidence="1" id="KW-0175">Coiled coil</keyword>
<accession>A0AA38C1L6</accession>
<proteinExistence type="predicted"/>
<evidence type="ECO:0000313" key="3">
    <source>
        <dbReference type="Proteomes" id="UP000824469"/>
    </source>
</evidence>
<dbReference type="Proteomes" id="UP000824469">
    <property type="component" value="Unassembled WGS sequence"/>
</dbReference>
<organism evidence="2 3">
    <name type="scientific">Taxus chinensis</name>
    <name type="common">Chinese yew</name>
    <name type="synonym">Taxus wallichiana var. chinensis</name>
    <dbReference type="NCBI Taxonomy" id="29808"/>
    <lineage>
        <taxon>Eukaryota</taxon>
        <taxon>Viridiplantae</taxon>
        <taxon>Streptophyta</taxon>
        <taxon>Embryophyta</taxon>
        <taxon>Tracheophyta</taxon>
        <taxon>Spermatophyta</taxon>
        <taxon>Pinopsida</taxon>
        <taxon>Pinidae</taxon>
        <taxon>Conifers II</taxon>
        <taxon>Cupressales</taxon>
        <taxon>Taxaceae</taxon>
        <taxon>Taxus</taxon>
    </lineage>
</organism>
<evidence type="ECO:0000256" key="1">
    <source>
        <dbReference type="SAM" id="Coils"/>
    </source>
</evidence>
<gene>
    <name evidence="2" type="ORF">KI387_032331</name>
</gene>
<sequence>MLLKVKVLVWEMLRDLREQCQSVCHKQENKHVTGLKRMPWRWGNTVPNYGVWFGWSAGEICCEHPNDSLYTFTGNLIIDEETFPISSEQILLRARKACLREKQIGQHNGSAGPYDSKSKWLKGLFKGRQYIATWYEEYRALSEKIRDAMSFFDFVVVSKERSRCKPKSQATHEEELGLQVIEKKQPIEEPMTQVEEKKIVELESKKEEEQSKLLGIEREQPTEALEAPIAIAKVKFSTDYQNCSVNTSQFDEGLKHKLEEIVEHVCLGKRCSTFNDISLVSNWCSWQIVEKRPGLHNGKEDEITKEYIHREKALLILHDYFQFVGNLQITVNDGQREEVYHVRVSSEDVPNKYQQEN</sequence>
<reference evidence="2 3" key="1">
    <citation type="journal article" date="2021" name="Nat. Plants">
        <title>The Taxus genome provides insights into paclitaxel biosynthesis.</title>
        <authorList>
            <person name="Xiong X."/>
            <person name="Gou J."/>
            <person name="Liao Q."/>
            <person name="Li Y."/>
            <person name="Zhou Q."/>
            <person name="Bi G."/>
            <person name="Li C."/>
            <person name="Du R."/>
            <person name="Wang X."/>
            <person name="Sun T."/>
            <person name="Guo L."/>
            <person name="Liang H."/>
            <person name="Lu P."/>
            <person name="Wu Y."/>
            <person name="Zhang Z."/>
            <person name="Ro D.K."/>
            <person name="Shang Y."/>
            <person name="Huang S."/>
            <person name="Yan J."/>
        </authorList>
    </citation>
    <scope>NUCLEOTIDE SEQUENCE [LARGE SCALE GENOMIC DNA]</scope>
    <source>
        <strain evidence="2">Ta-2019</strain>
    </source>
</reference>
<name>A0AA38C1L6_TAXCH</name>
<protein>
    <submittedName>
        <fullName evidence="2">Uncharacterized protein</fullName>
    </submittedName>
</protein>
<keyword evidence="3" id="KW-1185">Reference proteome</keyword>